<dbReference type="InterPro" id="IPR001878">
    <property type="entry name" value="Znf_CCHC"/>
</dbReference>
<comment type="caution">
    <text evidence="6">The sequence shown here is derived from an EMBL/GenBank/DDBJ whole genome shotgun (WGS) entry which is preliminary data.</text>
</comment>
<keyword evidence="7" id="KW-1185">Reference proteome</keyword>
<keyword evidence="2" id="KW-0175">Coiled coil</keyword>
<dbReference type="PANTHER" id="PTHR42648">
    <property type="entry name" value="TRANSPOSASE, PUTATIVE-RELATED"/>
    <property type="match status" value="1"/>
</dbReference>
<protein>
    <submittedName>
        <fullName evidence="6">Retrovirus-related pol polyprotein from transposon TNT 1-94</fullName>
    </submittedName>
</protein>
<dbReference type="Gene3D" id="4.10.60.10">
    <property type="entry name" value="Zinc finger, CCHC-type"/>
    <property type="match status" value="1"/>
</dbReference>
<dbReference type="Gene3D" id="3.30.420.10">
    <property type="entry name" value="Ribonuclease H-like superfamily/Ribonuclease H"/>
    <property type="match status" value="1"/>
</dbReference>
<dbReference type="InterPro" id="IPR036397">
    <property type="entry name" value="RNaseH_sf"/>
</dbReference>
<accession>A0ABQ5HPR1</accession>
<evidence type="ECO:0000256" key="3">
    <source>
        <dbReference type="SAM" id="MobiDB-lite"/>
    </source>
</evidence>
<feature type="coiled-coil region" evidence="2">
    <location>
        <begin position="634"/>
        <end position="661"/>
    </location>
</feature>
<keyword evidence="1" id="KW-0479">Metal-binding</keyword>
<evidence type="ECO:0000256" key="1">
    <source>
        <dbReference type="PROSITE-ProRule" id="PRU00047"/>
    </source>
</evidence>
<dbReference type="EMBL" id="BQNB010019794">
    <property type="protein sequence ID" value="GJT89138.1"/>
    <property type="molecule type" value="Genomic_DNA"/>
</dbReference>
<dbReference type="PROSITE" id="PS50158">
    <property type="entry name" value="ZF_CCHC"/>
    <property type="match status" value="1"/>
</dbReference>
<dbReference type="Pfam" id="PF13976">
    <property type="entry name" value="gag_pre-integrs"/>
    <property type="match status" value="1"/>
</dbReference>
<dbReference type="InterPro" id="IPR001584">
    <property type="entry name" value="Integrase_cat-core"/>
</dbReference>
<evidence type="ECO:0000313" key="6">
    <source>
        <dbReference type="EMBL" id="GJT89138.1"/>
    </source>
</evidence>
<reference evidence="6" key="1">
    <citation type="journal article" date="2022" name="Int. J. Mol. Sci.">
        <title>Draft Genome of Tanacetum Coccineum: Genomic Comparison of Closely Related Tanacetum-Family Plants.</title>
        <authorList>
            <person name="Yamashiro T."/>
            <person name="Shiraishi A."/>
            <person name="Nakayama K."/>
            <person name="Satake H."/>
        </authorList>
    </citation>
    <scope>NUCLEOTIDE SEQUENCE</scope>
</reference>
<feature type="domain" description="CCHC-type" evidence="4">
    <location>
        <begin position="104"/>
        <end position="120"/>
    </location>
</feature>
<dbReference type="Pfam" id="PF00665">
    <property type="entry name" value="rve"/>
    <property type="match status" value="1"/>
</dbReference>
<dbReference type="Proteomes" id="UP001151760">
    <property type="component" value="Unassembled WGS sequence"/>
</dbReference>
<dbReference type="InterPro" id="IPR039537">
    <property type="entry name" value="Retrotran_Ty1/copia-like"/>
</dbReference>
<feature type="compositionally biased region" description="Polar residues" evidence="3">
    <location>
        <begin position="1020"/>
        <end position="1029"/>
    </location>
</feature>
<reference evidence="6" key="2">
    <citation type="submission" date="2022-01" db="EMBL/GenBank/DDBJ databases">
        <authorList>
            <person name="Yamashiro T."/>
            <person name="Shiraishi A."/>
            <person name="Satake H."/>
            <person name="Nakayama K."/>
        </authorList>
    </citation>
    <scope>NUCLEOTIDE SEQUENCE</scope>
</reference>
<feature type="compositionally biased region" description="Polar residues" evidence="3">
    <location>
        <begin position="980"/>
        <end position="995"/>
    </location>
</feature>
<dbReference type="InterPro" id="IPR036875">
    <property type="entry name" value="Znf_CCHC_sf"/>
</dbReference>
<dbReference type="Pfam" id="PF00098">
    <property type="entry name" value="zf-CCHC"/>
    <property type="match status" value="1"/>
</dbReference>
<dbReference type="InterPro" id="IPR012337">
    <property type="entry name" value="RNaseH-like_sf"/>
</dbReference>
<feature type="region of interest" description="Disordered" evidence="3">
    <location>
        <begin position="979"/>
        <end position="1029"/>
    </location>
</feature>
<sequence length="1273" mass="145980">MADNTQLDSGISPTNNLIENLTNALALLTQSYKTYLPKTNNQLRTSSNTRNQATVQDGRVVVQNVQGQHNRGQGNNARGAGAAGYGGTQNRVGNANLGQARQIKCYNCNGIGHIARNCTQPKRPQNSEYFKDKMLLMQAQENGVALDEEQLLFIAGGQDNAVDEDVNEQPVQDLALNVDNVFQADDCDAFDSDVDEAPTAQTMFMENLTSADPGYDEAGLSYELNILSEVHDNDHYQDVVCEHHEVHEMHDDVQPNYVVDSHADYTSDSNMIPYDQYVKDNAVPVVQSNVSSVPNDAYMMILNDMHEQPAQYASVTTQNNVVDKSLTAELATYKEQVELYERRAKFELTEREQKIDEQLRIVITDRNIKEENLKRELHSLKLQLTSTINHNKSMVEEVTSLKKDFKQKENKYLEEFLDMKALKEKVEDKLYKQDQSLQTVHMLCKPKPYYDEQRKVAIGYKNPLCLTRAKQDTLEIAEITRKKMNEKMKDPECVKKKVKIAPHDYSKENYLATFTPQTQLTPEQIFWSKDLIKMKAEALKEQTPASRPIKALTVYPPNTPATLVPRVLPTKSQVKINIFALIQLFSDFEKTCKKRITPTGLTEGERGFEQTKECYLTEVIPFFKTLKEHFEGIQKALTKEVKEMKEIFEELEAEVDQNVVNRKYDEIEQKNLLIANDNLIADCLSKDVFYIATNSELTVSRFTEMHDAHTVVQARCLELEAELSKLHDKLKCQNLKEHFRNNTSPPARDAPDFDSTRSETHRTLDFRALDFQITQLTSKVIVLQEQNELFRTENAKIKQHYKELYDSIKITHAKRIKQTTALLTENENLKAQIHKNLKCITMDSIKPRVLATGKYVIDVEPIPPHNRNNRKVHLDYLKHLKESVETLCEIVKEAKAERPLDSSLAFPCLYTKHSQELLEYVIGTCPKDFNQQDKNHAATPLTRKKKVTFEDQCETSNSNTHKRVEQLYIQKTNVHVPPSTGVNSCTDASGSQYRSNTKKNRILPAKSVNTKQVEEHPRTNKSSFKTTNRVDSSISSKRTVIQIILWKHSCYVRDTNGVESIKGSRGSNLHTISVEDMMKSSPIYLLSKASKNKSWLWHRRLNHLNFGTINDLARKDLVRGLPRLKFEKDHLCSACQLGKSKKHTHTPKAKNTNLEVLNTLDMDLCGPMRVQTINGKKYILVIIDDYSRFTWVKFLRSKDETPEFVIKFLKQIQVGLNKTIRYIRTDNGTKFVNKDLIAYYESVGIFHQKIVPRTPQQKDVVERRNHSFLFEAS</sequence>
<evidence type="ECO:0000259" key="4">
    <source>
        <dbReference type="PROSITE" id="PS50158"/>
    </source>
</evidence>
<gene>
    <name evidence="6" type="ORF">Tco_1070855</name>
</gene>
<feature type="coiled-coil region" evidence="2">
    <location>
        <begin position="323"/>
        <end position="350"/>
    </location>
</feature>
<organism evidence="6 7">
    <name type="scientific">Tanacetum coccineum</name>
    <dbReference type="NCBI Taxonomy" id="301880"/>
    <lineage>
        <taxon>Eukaryota</taxon>
        <taxon>Viridiplantae</taxon>
        <taxon>Streptophyta</taxon>
        <taxon>Embryophyta</taxon>
        <taxon>Tracheophyta</taxon>
        <taxon>Spermatophyta</taxon>
        <taxon>Magnoliopsida</taxon>
        <taxon>eudicotyledons</taxon>
        <taxon>Gunneridae</taxon>
        <taxon>Pentapetalae</taxon>
        <taxon>asterids</taxon>
        <taxon>campanulids</taxon>
        <taxon>Asterales</taxon>
        <taxon>Asteraceae</taxon>
        <taxon>Asteroideae</taxon>
        <taxon>Anthemideae</taxon>
        <taxon>Anthemidinae</taxon>
        <taxon>Tanacetum</taxon>
    </lineage>
</organism>
<dbReference type="SUPFAM" id="SSF53098">
    <property type="entry name" value="Ribonuclease H-like"/>
    <property type="match status" value="1"/>
</dbReference>
<name>A0ABQ5HPR1_9ASTR</name>
<dbReference type="InterPro" id="IPR025724">
    <property type="entry name" value="GAG-pre-integrase_dom"/>
</dbReference>
<dbReference type="PANTHER" id="PTHR42648:SF18">
    <property type="entry name" value="RETROTRANSPOSON, UNCLASSIFIED-LIKE PROTEIN"/>
    <property type="match status" value="1"/>
</dbReference>
<evidence type="ECO:0000259" key="5">
    <source>
        <dbReference type="PROSITE" id="PS50994"/>
    </source>
</evidence>
<evidence type="ECO:0000256" key="2">
    <source>
        <dbReference type="SAM" id="Coils"/>
    </source>
</evidence>
<dbReference type="SUPFAM" id="SSF57756">
    <property type="entry name" value="Retrovirus zinc finger-like domains"/>
    <property type="match status" value="1"/>
</dbReference>
<keyword evidence="1" id="KW-0862">Zinc</keyword>
<proteinExistence type="predicted"/>
<evidence type="ECO:0000313" key="7">
    <source>
        <dbReference type="Proteomes" id="UP001151760"/>
    </source>
</evidence>
<dbReference type="SMART" id="SM00343">
    <property type="entry name" value="ZnF_C2HC"/>
    <property type="match status" value="1"/>
</dbReference>
<keyword evidence="1" id="KW-0863">Zinc-finger</keyword>
<dbReference type="PROSITE" id="PS50994">
    <property type="entry name" value="INTEGRASE"/>
    <property type="match status" value="1"/>
</dbReference>
<feature type="domain" description="Integrase catalytic" evidence="5">
    <location>
        <begin position="1143"/>
        <end position="1273"/>
    </location>
</feature>